<gene>
    <name evidence="4" type="ORF">BJG266_LOCUS11539</name>
    <name evidence="2" type="ORF">QVE165_LOCUS6600</name>
    <name evidence="3" type="ORF">QVE165_LOCUS7349</name>
</gene>
<evidence type="ECO:0000313" key="2">
    <source>
        <dbReference type="EMBL" id="CAF0846417.1"/>
    </source>
</evidence>
<dbReference type="EMBL" id="CAJNOM010000027">
    <property type="protein sequence ID" value="CAF0846417.1"/>
    <property type="molecule type" value="Genomic_DNA"/>
</dbReference>
<keyword evidence="5" id="KW-1185">Reference proteome</keyword>
<evidence type="ECO:0000313" key="5">
    <source>
        <dbReference type="Proteomes" id="UP000663832"/>
    </source>
</evidence>
<protein>
    <submittedName>
        <fullName evidence="4">Uncharacterized protein</fullName>
    </submittedName>
</protein>
<accession>A0A814AZG1</accession>
<evidence type="ECO:0000256" key="1">
    <source>
        <dbReference type="SAM" id="SignalP"/>
    </source>
</evidence>
<dbReference type="AlphaFoldDB" id="A0A814AZG1"/>
<comment type="caution">
    <text evidence="4">The sequence shown here is derived from an EMBL/GenBank/DDBJ whole genome shotgun (WGS) entry which is preliminary data.</text>
</comment>
<evidence type="ECO:0000313" key="6">
    <source>
        <dbReference type="Proteomes" id="UP000663877"/>
    </source>
</evidence>
<organism evidence="4 6">
    <name type="scientific">Adineta steineri</name>
    <dbReference type="NCBI Taxonomy" id="433720"/>
    <lineage>
        <taxon>Eukaryota</taxon>
        <taxon>Metazoa</taxon>
        <taxon>Spiralia</taxon>
        <taxon>Gnathifera</taxon>
        <taxon>Rotifera</taxon>
        <taxon>Eurotatoria</taxon>
        <taxon>Bdelloidea</taxon>
        <taxon>Adinetida</taxon>
        <taxon>Adinetidae</taxon>
        <taxon>Adineta</taxon>
    </lineage>
</organism>
<dbReference type="EMBL" id="CAJNOM010000031">
    <property type="protein sequence ID" value="CAF0860592.1"/>
    <property type="molecule type" value="Genomic_DNA"/>
</dbReference>
<reference evidence="4" key="1">
    <citation type="submission" date="2021-02" db="EMBL/GenBank/DDBJ databases">
        <authorList>
            <person name="Nowell W R."/>
        </authorList>
    </citation>
    <scope>NUCLEOTIDE SEQUENCE</scope>
</reference>
<name>A0A814AZG1_9BILA</name>
<sequence length="233" mass="27093">MYSWFYLAVIFALYAKLCNGQGGDDIDMHPDIDVLLFELDKIVEDDHDLKSIPDDLRYKCQLALGLWSSDGREDNDYPPSTPQQHANADRLVDKIRQTHLSLGGSEFDREGFRRDLFILKHQWMVLATQYYTFIKYYDEPSNPSYIFKLFQWTVYTIDSPNEFALMYHLERSPSVESGYTYVLGRKIHPYYHESLIYFGNSCPSYMTLKTLVIGDIMGDKRLAAIASSGYYFG</sequence>
<evidence type="ECO:0000313" key="4">
    <source>
        <dbReference type="EMBL" id="CAF0921174.1"/>
    </source>
</evidence>
<feature type="signal peptide" evidence="1">
    <location>
        <begin position="1"/>
        <end position="20"/>
    </location>
</feature>
<keyword evidence="1" id="KW-0732">Signal</keyword>
<dbReference type="OrthoDB" id="10073611at2759"/>
<proteinExistence type="predicted"/>
<feature type="chain" id="PRO_5035599314" evidence="1">
    <location>
        <begin position="21"/>
        <end position="233"/>
    </location>
</feature>
<dbReference type="EMBL" id="CAJNOI010000042">
    <property type="protein sequence ID" value="CAF0921174.1"/>
    <property type="molecule type" value="Genomic_DNA"/>
</dbReference>
<evidence type="ECO:0000313" key="3">
    <source>
        <dbReference type="EMBL" id="CAF0860592.1"/>
    </source>
</evidence>
<dbReference type="Proteomes" id="UP000663877">
    <property type="component" value="Unassembled WGS sequence"/>
</dbReference>
<dbReference type="Proteomes" id="UP000663832">
    <property type="component" value="Unassembled WGS sequence"/>
</dbReference>